<dbReference type="SFLD" id="SFLDG01123">
    <property type="entry name" value="methyltransferase_(Class_B)"/>
    <property type="match status" value="1"/>
</dbReference>
<dbReference type="InterPro" id="IPR006158">
    <property type="entry name" value="Cobalamin-bd"/>
</dbReference>
<evidence type="ECO:0000313" key="9">
    <source>
        <dbReference type="EMBL" id="BCG47715.1"/>
    </source>
</evidence>
<dbReference type="KEGG" id="gbn:GEOBRER4_24650"/>
<dbReference type="SUPFAM" id="SSF52242">
    <property type="entry name" value="Cobalamin (vitamin B12)-binding domain"/>
    <property type="match status" value="1"/>
</dbReference>
<evidence type="ECO:0000256" key="1">
    <source>
        <dbReference type="ARBA" id="ARBA00001966"/>
    </source>
</evidence>
<dbReference type="Gene3D" id="3.80.30.20">
    <property type="entry name" value="tm_1862 like domain"/>
    <property type="match status" value="1"/>
</dbReference>
<dbReference type="InterPro" id="IPR036724">
    <property type="entry name" value="Cobalamin-bd_sf"/>
</dbReference>
<keyword evidence="2" id="KW-0004">4Fe-4S</keyword>
<dbReference type="Pfam" id="PF02310">
    <property type="entry name" value="B12-binding"/>
    <property type="match status" value="1"/>
</dbReference>
<keyword evidence="10" id="KW-1185">Reference proteome</keyword>
<dbReference type="InterPro" id="IPR058240">
    <property type="entry name" value="rSAM_sf"/>
</dbReference>
<sequence length="424" mass="46001">MRVLLISANTETINMVPLPLGLNCVAVATRNAGHEVRLLDLMGGSDHQSLIRDAIASFNPEVIGISVRNVDNQSMADPKFLLEPVRETVALCRSLSDAPTVVGGAAFSIFPEAMLGYLGADMGICGEGELAFTALLDALKAGADLSGIAGLCLPGKPVQMGSAVRGGLEELPFPDPSLWSVPAGRADELWIPLQTRRGCPMKCSYCSTPALEGTAIRTHPVETVLEALSRHVAAGFKNFYFVDNTFNFPPEYAKSLCDAIFSAGLGIRWRCILYPGFVDEEMVSRMARAGCVEVSLGFESGSPGILKSLNKKYNLDQVRQASELLRRHGIARMGFLMFGAPGETRETVQESLDFAESLQLDMLKLSTGIRIYPETPLAEVARREGVIAEGDDLLLPRFYQTPGLEEWLGPLLADWMKTRPYCIG</sequence>
<dbReference type="PANTHER" id="PTHR43409">
    <property type="entry name" value="ANAEROBIC MAGNESIUM-PROTOPORPHYRIN IX MONOMETHYL ESTER CYCLASE-RELATED"/>
    <property type="match status" value="1"/>
</dbReference>
<organism evidence="9 10">
    <name type="scientific">Citrifermentans bremense</name>
    <dbReference type="NCBI Taxonomy" id="60035"/>
    <lineage>
        <taxon>Bacteria</taxon>
        <taxon>Pseudomonadati</taxon>
        <taxon>Thermodesulfobacteriota</taxon>
        <taxon>Desulfuromonadia</taxon>
        <taxon>Geobacterales</taxon>
        <taxon>Geobacteraceae</taxon>
        <taxon>Citrifermentans</taxon>
    </lineage>
</organism>
<proteinExistence type="predicted"/>
<dbReference type="Pfam" id="PF04055">
    <property type="entry name" value="Radical_SAM"/>
    <property type="match status" value="1"/>
</dbReference>
<dbReference type="GO" id="GO:0005829">
    <property type="term" value="C:cytosol"/>
    <property type="evidence" value="ECO:0007669"/>
    <property type="project" value="TreeGrafter"/>
</dbReference>
<name>A0A6S6M8H3_9BACT</name>
<dbReference type="SFLD" id="SFLDS00029">
    <property type="entry name" value="Radical_SAM"/>
    <property type="match status" value="1"/>
</dbReference>
<dbReference type="InterPro" id="IPR051198">
    <property type="entry name" value="BchE-like"/>
</dbReference>
<dbReference type="InterPro" id="IPR006638">
    <property type="entry name" value="Elp3/MiaA/NifB-like_rSAM"/>
</dbReference>
<evidence type="ECO:0000256" key="5">
    <source>
        <dbReference type="ARBA" id="ARBA00023004"/>
    </source>
</evidence>
<dbReference type="SFLD" id="SFLDG01082">
    <property type="entry name" value="B12-binding_domain_containing"/>
    <property type="match status" value="1"/>
</dbReference>
<evidence type="ECO:0000256" key="2">
    <source>
        <dbReference type="ARBA" id="ARBA00022485"/>
    </source>
</evidence>
<dbReference type="PROSITE" id="PS51918">
    <property type="entry name" value="RADICAL_SAM"/>
    <property type="match status" value="1"/>
</dbReference>
<protein>
    <submittedName>
        <fullName evidence="9">Radical SAM domain protein</fullName>
    </submittedName>
</protein>
<dbReference type="SMART" id="SM00729">
    <property type="entry name" value="Elp3"/>
    <property type="match status" value="1"/>
</dbReference>
<dbReference type="InterPro" id="IPR020612">
    <property type="entry name" value="Methylthiotransferase_CS"/>
</dbReference>
<dbReference type="InterPro" id="IPR007197">
    <property type="entry name" value="rSAM"/>
</dbReference>
<accession>A0A6S6M8H3</accession>
<comment type="cofactor">
    <cofactor evidence="1">
        <name>[4Fe-4S] cluster</name>
        <dbReference type="ChEBI" id="CHEBI:49883"/>
    </cofactor>
</comment>
<reference evidence="9 10" key="1">
    <citation type="submission" date="2020-06" db="EMBL/GenBank/DDBJ databases">
        <title>Interaction of electrochemicaly active bacteria, Geobacter bremensis R4 on different carbon anode.</title>
        <authorList>
            <person name="Meng L."/>
            <person name="Yoshida N."/>
        </authorList>
    </citation>
    <scope>NUCLEOTIDE SEQUENCE [LARGE SCALE GENOMIC DNA]</scope>
    <source>
        <strain evidence="9 10">R4</strain>
    </source>
</reference>
<dbReference type="InterPro" id="IPR023404">
    <property type="entry name" value="rSAM_horseshoe"/>
</dbReference>
<keyword evidence="3" id="KW-0949">S-adenosyl-L-methionine</keyword>
<dbReference type="Gene3D" id="3.40.50.280">
    <property type="entry name" value="Cobalamin-binding domain"/>
    <property type="match status" value="1"/>
</dbReference>
<dbReference type="Proteomes" id="UP000515472">
    <property type="component" value="Chromosome"/>
</dbReference>
<dbReference type="PROSITE" id="PS01278">
    <property type="entry name" value="MTTASE_RADICAL"/>
    <property type="match status" value="1"/>
</dbReference>
<evidence type="ECO:0000259" key="8">
    <source>
        <dbReference type="PROSITE" id="PS51918"/>
    </source>
</evidence>
<dbReference type="GO" id="GO:0031419">
    <property type="term" value="F:cobalamin binding"/>
    <property type="evidence" value="ECO:0007669"/>
    <property type="project" value="InterPro"/>
</dbReference>
<feature type="domain" description="Radical SAM core" evidence="8">
    <location>
        <begin position="185"/>
        <end position="411"/>
    </location>
</feature>
<evidence type="ECO:0000259" key="7">
    <source>
        <dbReference type="PROSITE" id="PS51332"/>
    </source>
</evidence>
<dbReference type="PROSITE" id="PS51332">
    <property type="entry name" value="B12_BINDING"/>
    <property type="match status" value="1"/>
</dbReference>
<dbReference type="EMBL" id="AP023213">
    <property type="protein sequence ID" value="BCG47715.1"/>
    <property type="molecule type" value="Genomic_DNA"/>
</dbReference>
<dbReference type="InterPro" id="IPR034466">
    <property type="entry name" value="Methyltransferase_Class_B"/>
</dbReference>
<feature type="domain" description="B12-binding" evidence="7">
    <location>
        <begin position="1"/>
        <end position="146"/>
    </location>
</feature>
<gene>
    <name evidence="9" type="ORF">GEOBRER4_n2559</name>
</gene>
<keyword evidence="6" id="KW-0411">Iron-sulfur</keyword>
<evidence type="ECO:0000313" key="10">
    <source>
        <dbReference type="Proteomes" id="UP000515472"/>
    </source>
</evidence>
<dbReference type="CDD" id="cd02068">
    <property type="entry name" value="radical_SAM_B12_BD"/>
    <property type="match status" value="1"/>
</dbReference>
<dbReference type="GO" id="GO:0051539">
    <property type="term" value="F:4 iron, 4 sulfur cluster binding"/>
    <property type="evidence" value="ECO:0007669"/>
    <property type="project" value="UniProtKB-KW"/>
</dbReference>
<dbReference type="PANTHER" id="PTHR43409:SF16">
    <property type="entry name" value="SLR0320 PROTEIN"/>
    <property type="match status" value="1"/>
</dbReference>
<dbReference type="AlphaFoldDB" id="A0A6S6M8H3"/>
<keyword evidence="4" id="KW-0479">Metal-binding</keyword>
<dbReference type="SUPFAM" id="SSF102114">
    <property type="entry name" value="Radical SAM enzymes"/>
    <property type="match status" value="1"/>
</dbReference>
<evidence type="ECO:0000256" key="3">
    <source>
        <dbReference type="ARBA" id="ARBA00022691"/>
    </source>
</evidence>
<evidence type="ECO:0000256" key="4">
    <source>
        <dbReference type="ARBA" id="ARBA00022723"/>
    </source>
</evidence>
<dbReference type="GO" id="GO:0046872">
    <property type="term" value="F:metal ion binding"/>
    <property type="evidence" value="ECO:0007669"/>
    <property type="project" value="UniProtKB-KW"/>
</dbReference>
<keyword evidence="5" id="KW-0408">Iron</keyword>
<dbReference type="CDD" id="cd01335">
    <property type="entry name" value="Radical_SAM"/>
    <property type="match status" value="1"/>
</dbReference>
<evidence type="ECO:0000256" key="6">
    <source>
        <dbReference type="ARBA" id="ARBA00023014"/>
    </source>
</evidence>
<dbReference type="RefSeq" id="WP_185242574.1">
    <property type="nucleotide sequence ID" value="NZ_AP023213.1"/>
</dbReference>
<dbReference type="GO" id="GO:0003824">
    <property type="term" value="F:catalytic activity"/>
    <property type="evidence" value="ECO:0007669"/>
    <property type="project" value="InterPro"/>
</dbReference>